<dbReference type="GO" id="GO:0071949">
    <property type="term" value="F:FAD binding"/>
    <property type="evidence" value="ECO:0007669"/>
    <property type="project" value="InterPro"/>
</dbReference>
<evidence type="ECO:0000256" key="1">
    <source>
        <dbReference type="ARBA" id="ARBA00022630"/>
    </source>
</evidence>
<dbReference type="RefSeq" id="XP_023627142.1">
    <property type="nucleotide sequence ID" value="XM_023771374.1"/>
</dbReference>
<sequence>MEQARVVVVGAGPAGLVAGLSLEQQGIASIILEREPGIVEDPRGVYLAADAVRILYALGLGPDMPKIGHGILDVHKDSLQQTVPTGILQIQPELGCEVESLRQDGDGAIIEYKDSNGSKNTLQTEWLIGADGKRGVVRKTFLEKVADIRQVHSSYRYEGTWIAANLKLSLPTPETHPDFPAWKLGMSPQEVYDLFWPKGWHFCSPPGKPTATGRFGPHEQRYWRIAMGASHSNDNQDGRQQWPFTFTHKIVNRWYHRKTVLIGDAAHVFPPFGGQGIASGIRDAHQLAWRIALIENASSSNATQLSSDAILEAWSKERTQSVADAAYLTKMNGTLCNNASPMLFTVIHFIQWVVKLLFPSAEDYDPQALGERNGMRNLAGGFFLSKHGGGLRIPQVFVDTIMKGTVKSDEFFVSAPSPMQILVLVRGDGKPQSGRHAIRTLLDKHQVPHGVISPDATSTLSLAPCSPESVGSFAERSVRKASLTPLRRLNKRQARPGYSVDVFDTRLGKSTQYVILRPDFYIFATARDERELGVCLQGLKGMLEVS</sequence>
<dbReference type="Gene3D" id="3.30.70.2450">
    <property type="match status" value="1"/>
</dbReference>
<dbReference type="InterPro" id="IPR002938">
    <property type="entry name" value="FAD-bd"/>
</dbReference>
<proteinExistence type="predicted"/>
<feature type="domain" description="FAD-binding" evidence="4">
    <location>
        <begin position="92"/>
        <end position="300"/>
    </location>
</feature>
<protein>
    <submittedName>
        <fullName evidence="5">Related to monooxygenase</fullName>
    </submittedName>
</protein>
<reference evidence="5 6" key="1">
    <citation type="submission" date="2016-03" db="EMBL/GenBank/DDBJ databases">
        <authorList>
            <person name="Ploux O."/>
        </authorList>
    </citation>
    <scope>NUCLEOTIDE SEQUENCE [LARGE SCALE GENOMIC DNA]</scope>
    <source>
        <strain evidence="5 6">URUG2</strain>
    </source>
</reference>
<evidence type="ECO:0000313" key="6">
    <source>
        <dbReference type="Proteomes" id="UP000225277"/>
    </source>
</evidence>
<dbReference type="EMBL" id="FJUY01000009">
    <property type="protein sequence ID" value="CZT20253.1"/>
    <property type="molecule type" value="Genomic_DNA"/>
</dbReference>
<dbReference type="Gene3D" id="3.50.50.60">
    <property type="entry name" value="FAD/NAD(P)-binding domain"/>
    <property type="match status" value="2"/>
</dbReference>
<dbReference type="SUPFAM" id="SSF51905">
    <property type="entry name" value="FAD/NAD(P)-binding domain"/>
    <property type="match status" value="1"/>
</dbReference>
<evidence type="ECO:0000313" key="5">
    <source>
        <dbReference type="EMBL" id="CZT20253.1"/>
    </source>
</evidence>
<dbReference type="PANTHER" id="PTHR43476">
    <property type="entry name" value="3-(3-HYDROXY-PHENYL)PROPIONATE/3-HYDROXYCINNAMIC ACID HYDROXYLASE"/>
    <property type="match status" value="1"/>
</dbReference>
<gene>
    <name evidence="5" type="ORF">RCC_06111</name>
</gene>
<keyword evidence="5" id="KW-0503">Monooxygenase</keyword>
<keyword evidence="6" id="KW-1185">Reference proteome</keyword>
<dbReference type="STRING" id="112498.A0A2D3VHL6"/>
<dbReference type="GeneID" id="35601255"/>
<keyword evidence="1" id="KW-0285">Flavoprotein</keyword>
<evidence type="ECO:0000259" key="4">
    <source>
        <dbReference type="Pfam" id="PF01494"/>
    </source>
</evidence>
<dbReference type="PANTHER" id="PTHR43476:SF5">
    <property type="entry name" value="FAD-DEPENDENT MONOOXYGENASE"/>
    <property type="match status" value="1"/>
</dbReference>
<dbReference type="PRINTS" id="PR00420">
    <property type="entry name" value="RNGMNOXGNASE"/>
</dbReference>
<evidence type="ECO:0000256" key="2">
    <source>
        <dbReference type="ARBA" id="ARBA00022827"/>
    </source>
</evidence>
<keyword evidence="2" id="KW-0274">FAD</keyword>
<dbReference type="GO" id="GO:0004497">
    <property type="term" value="F:monooxygenase activity"/>
    <property type="evidence" value="ECO:0007669"/>
    <property type="project" value="UniProtKB-KW"/>
</dbReference>
<evidence type="ECO:0000256" key="3">
    <source>
        <dbReference type="ARBA" id="ARBA00023002"/>
    </source>
</evidence>
<dbReference type="InterPro" id="IPR036188">
    <property type="entry name" value="FAD/NAD-bd_sf"/>
</dbReference>
<name>A0A2D3VHL6_9PEZI</name>
<dbReference type="Pfam" id="PF01494">
    <property type="entry name" value="FAD_binding_3"/>
    <property type="match status" value="2"/>
</dbReference>
<dbReference type="InterPro" id="IPR050631">
    <property type="entry name" value="PheA/TfdB_FAD_monoxygenase"/>
</dbReference>
<dbReference type="Proteomes" id="UP000225277">
    <property type="component" value="Unassembled WGS sequence"/>
</dbReference>
<feature type="domain" description="FAD-binding" evidence="4">
    <location>
        <begin position="4"/>
        <end position="64"/>
    </location>
</feature>
<accession>A0A2D3VHL6</accession>
<organism evidence="5 6">
    <name type="scientific">Ramularia collo-cygni</name>
    <dbReference type="NCBI Taxonomy" id="112498"/>
    <lineage>
        <taxon>Eukaryota</taxon>
        <taxon>Fungi</taxon>
        <taxon>Dikarya</taxon>
        <taxon>Ascomycota</taxon>
        <taxon>Pezizomycotina</taxon>
        <taxon>Dothideomycetes</taxon>
        <taxon>Dothideomycetidae</taxon>
        <taxon>Mycosphaerellales</taxon>
        <taxon>Mycosphaerellaceae</taxon>
        <taxon>Ramularia</taxon>
    </lineage>
</organism>
<dbReference type="AlphaFoldDB" id="A0A2D3VHL6"/>
<keyword evidence="3" id="KW-0560">Oxidoreductase</keyword>
<dbReference type="OrthoDB" id="2096480at2759"/>